<dbReference type="AlphaFoldDB" id="A0A0N7DJW1"/>
<reference evidence="1" key="1">
    <citation type="journal article" date="2015" name="Nature">
        <title>Bacteriocin production augments niche competition by enterococci in the mammalian gastrointestinal tract.</title>
        <authorList>
            <person name="Kommineni S."/>
            <person name="Bretl D.J."/>
            <person name="Lam V."/>
            <person name="Chakraborty R."/>
            <person name="Hayward M."/>
            <person name="Simpson P."/>
            <person name="Cao Y."/>
            <person name="Bousounis P."/>
            <person name="Kristich C.J."/>
            <person name="Salzman N.H."/>
        </authorList>
    </citation>
    <scope>NUCLEOTIDE SEQUENCE</scope>
    <source>
        <strain evidence="1">CK135</strain>
        <plasmid evidence="1">pPD1</plasmid>
    </source>
</reference>
<proteinExistence type="predicted"/>
<sequence>MNVREQDIKKWLCQLLDQTYLNAEAYKHFYIRILPKERKRTIGNYLEVERVIEVSNLLREPAEILLTLLRLLATHVIVVTREQFEEEEAKEKIVKELLTELIKQGKVSPKEQEIMVNTGFLEEEIALYGDLDSWVEESQGTLYCTVVENGFSIKAALRKRGYQWLKSRQAWVKSHKTQEGAETEKALLWTLSSEIEVSVETPITCLFYFDYYIAVKPVERYNETIDSFGYIYENYGFKKKYIKKVAVRYFPRERERLAQLEIPFELVAPKERQIII</sequence>
<name>A0A0N7DJW1_ENTFL</name>
<dbReference type="EMBL" id="KT290268">
    <property type="protein sequence ID" value="AKU62199.1"/>
    <property type="molecule type" value="Genomic_DNA"/>
</dbReference>
<evidence type="ECO:0000313" key="1">
    <source>
        <dbReference type="EMBL" id="AKU62199.1"/>
    </source>
</evidence>
<gene>
    <name evidence="1" type="primary">ppd29</name>
</gene>
<dbReference type="RefSeq" id="WP_010824072.1">
    <property type="nucleotide sequence ID" value="NZ_KT290268.1"/>
</dbReference>
<keyword evidence="1" id="KW-0614">Plasmid</keyword>
<organism evidence="1">
    <name type="scientific">Enterococcus faecalis</name>
    <name type="common">Streptococcus faecalis</name>
    <dbReference type="NCBI Taxonomy" id="1351"/>
    <lineage>
        <taxon>Bacteria</taxon>
        <taxon>Bacillati</taxon>
        <taxon>Bacillota</taxon>
        <taxon>Bacilli</taxon>
        <taxon>Lactobacillales</taxon>
        <taxon>Enterococcaceae</taxon>
        <taxon>Enterococcus</taxon>
    </lineage>
</organism>
<protein>
    <submittedName>
        <fullName evidence="1">Ppd29</fullName>
    </submittedName>
</protein>
<geneLocation type="plasmid" evidence="1">
    <name>pPD1</name>
</geneLocation>
<accession>A0A0N7DJW1</accession>